<dbReference type="GO" id="GO:0017061">
    <property type="term" value="F:S-methyl-5-thioadenosine phosphorylase activity"/>
    <property type="evidence" value="ECO:0007669"/>
    <property type="project" value="UniProtKB-UniRule"/>
</dbReference>
<comment type="similarity">
    <text evidence="3">Belongs to the PNP/MTAP phosphorylase family. MTAP subfamily.</text>
</comment>
<gene>
    <name evidence="3" type="primary">mtnP</name>
    <name evidence="5" type="ORF">EDM22_02800</name>
</gene>
<dbReference type="EMBL" id="RHHB01000002">
    <property type="protein sequence ID" value="RNB51886.1"/>
    <property type="molecule type" value="Genomic_DNA"/>
</dbReference>
<accession>A0A3M8AKY3</accession>
<organism evidence="5 6">
    <name type="scientific">Agromyces tardus</name>
    <dbReference type="NCBI Taxonomy" id="2583849"/>
    <lineage>
        <taxon>Bacteria</taxon>
        <taxon>Bacillati</taxon>
        <taxon>Actinomycetota</taxon>
        <taxon>Actinomycetes</taxon>
        <taxon>Micrococcales</taxon>
        <taxon>Microbacteriaceae</taxon>
        <taxon>Agromyces</taxon>
    </lineage>
</organism>
<dbReference type="InterPro" id="IPR035994">
    <property type="entry name" value="Nucleoside_phosphorylase_sf"/>
</dbReference>
<comment type="catalytic activity">
    <reaction evidence="3">
        <text>S-methyl-5'-thioadenosine + phosphate = 5-(methylsulfanyl)-alpha-D-ribose 1-phosphate + adenine</text>
        <dbReference type="Rhea" id="RHEA:11852"/>
        <dbReference type="ChEBI" id="CHEBI:16708"/>
        <dbReference type="ChEBI" id="CHEBI:17509"/>
        <dbReference type="ChEBI" id="CHEBI:43474"/>
        <dbReference type="ChEBI" id="CHEBI:58533"/>
        <dbReference type="EC" id="2.4.2.28"/>
    </reaction>
</comment>
<dbReference type="HAMAP" id="MF_01963">
    <property type="entry name" value="MTAP"/>
    <property type="match status" value="1"/>
</dbReference>
<dbReference type="PANTHER" id="PTHR42679:SF2">
    <property type="entry name" value="S-METHYL-5'-THIOADENOSINE PHOSPHORYLASE"/>
    <property type="match status" value="1"/>
</dbReference>
<dbReference type="InterPro" id="IPR000845">
    <property type="entry name" value="Nucleoside_phosphorylase_d"/>
</dbReference>
<feature type="site" description="Important for substrate specificity" evidence="3">
    <location>
        <position position="158"/>
    </location>
</feature>
<dbReference type="InterPro" id="IPR010044">
    <property type="entry name" value="MTAP"/>
</dbReference>
<keyword evidence="3" id="KW-0660">Purine salvage</keyword>
<name>A0A3M8AKY3_9MICO</name>
<comment type="subunit">
    <text evidence="3">Homohexamer. Dimer of a homotrimer.</text>
</comment>
<evidence type="ECO:0000313" key="5">
    <source>
        <dbReference type="EMBL" id="RNB51886.1"/>
    </source>
</evidence>
<evidence type="ECO:0000256" key="3">
    <source>
        <dbReference type="HAMAP-Rule" id="MF_01963"/>
    </source>
</evidence>
<feature type="binding site" evidence="3">
    <location>
        <begin position="49"/>
        <end position="50"/>
    </location>
    <ligand>
        <name>phosphate</name>
        <dbReference type="ChEBI" id="CHEBI:43474"/>
    </ligand>
</feature>
<dbReference type="AlphaFoldDB" id="A0A3M8AKY3"/>
<sequence length="272" mass="27997">MTSIVGVIGGSGLGVLVDGGEPREIPTPFGPATVTIGELGGRTIAFLPRHGAGHTIAPHRINARANLWALASVGVRAVVSTAAVGSLSPGHLPESFALADQLVDRTFGRADTYFDSGPVRHLPFAEPFCPVLRGLAIEALPDAAPRATVAVIQGPRFSTAAESRILRDAGVDLVNMTLCPEVALAAEIGIGTVAICVVTDTDSGTSADDPDAVTAELVFRRLAEAKPRIVAAIARIVAAVPGDYVPRPLIDEETVAALRALPVPPPPLSVTP</sequence>
<feature type="binding site" evidence="3">
    <location>
        <position position="177"/>
    </location>
    <ligand>
        <name>phosphate</name>
        <dbReference type="ChEBI" id="CHEBI:43474"/>
    </ligand>
</feature>
<feature type="binding site" evidence="3">
    <location>
        <begin position="200"/>
        <end position="202"/>
    </location>
    <ligand>
        <name>substrate</name>
    </ligand>
</feature>
<keyword evidence="6" id="KW-1185">Reference proteome</keyword>
<dbReference type="GO" id="GO:0005829">
    <property type="term" value="C:cytosol"/>
    <property type="evidence" value="ECO:0007669"/>
    <property type="project" value="TreeGrafter"/>
</dbReference>
<feature type="site" description="Important for substrate specificity" evidence="3">
    <location>
        <position position="215"/>
    </location>
</feature>
<dbReference type="Pfam" id="PF01048">
    <property type="entry name" value="PNP_UDP_1"/>
    <property type="match status" value="1"/>
</dbReference>
<dbReference type="Gene3D" id="3.40.50.1580">
    <property type="entry name" value="Nucleoside phosphorylase domain"/>
    <property type="match status" value="1"/>
</dbReference>
<comment type="pathway">
    <text evidence="3">Amino-acid biosynthesis; L-methionine biosynthesis via salvage pathway; S-methyl-5-thio-alpha-D-ribose 1-phosphate from S-methyl-5'-thioadenosine (phosphorylase route): step 1/1.</text>
</comment>
<dbReference type="PANTHER" id="PTHR42679">
    <property type="entry name" value="S-METHYL-5'-THIOADENOSINE PHOSPHORYLASE"/>
    <property type="match status" value="1"/>
</dbReference>
<dbReference type="CDD" id="cd09010">
    <property type="entry name" value="MTAP_SsMTAPII_like_MTIP"/>
    <property type="match status" value="1"/>
</dbReference>
<evidence type="ECO:0000259" key="4">
    <source>
        <dbReference type="Pfam" id="PF01048"/>
    </source>
</evidence>
<feature type="domain" description="Nucleoside phosphorylase" evidence="4">
    <location>
        <begin position="5"/>
        <end position="233"/>
    </location>
</feature>
<dbReference type="SUPFAM" id="SSF53167">
    <property type="entry name" value="Purine and uridine phosphorylases"/>
    <property type="match status" value="1"/>
</dbReference>
<evidence type="ECO:0000256" key="1">
    <source>
        <dbReference type="ARBA" id="ARBA00022676"/>
    </source>
</evidence>
<dbReference type="RefSeq" id="WP_122935521.1">
    <property type="nucleotide sequence ID" value="NZ_JBHSNT010000044.1"/>
</dbReference>
<dbReference type="Proteomes" id="UP000275048">
    <property type="component" value="Unassembled WGS sequence"/>
</dbReference>
<keyword evidence="1 3" id="KW-0328">Glycosyltransferase</keyword>
<keyword evidence="2 3" id="KW-0808">Transferase</keyword>
<dbReference type="GO" id="GO:0006166">
    <property type="term" value="P:purine ribonucleoside salvage"/>
    <property type="evidence" value="ECO:0007669"/>
    <property type="project" value="UniProtKB-KW"/>
</dbReference>
<dbReference type="GO" id="GO:0019509">
    <property type="term" value="P:L-methionine salvage from methylthioadenosine"/>
    <property type="evidence" value="ECO:0007669"/>
    <property type="project" value="UniProtKB-UniRule"/>
</dbReference>
<dbReference type="UniPathway" id="UPA00904">
    <property type="reaction ID" value="UER00873"/>
</dbReference>
<evidence type="ECO:0000313" key="6">
    <source>
        <dbReference type="Proteomes" id="UP000275048"/>
    </source>
</evidence>
<proteinExistence type="inferred from homology"/>
<reference evidence="5 6" key="1">
    <citation type="submission" date="2018-10" db="EMBL/GenBank/DDBJ databases">
        <title>Isolation, diversity and antibacterial activity of antinobacteria from the wheat rhizosphere soil.</title>
        <authorList>
            <person name="Sun T."/>
        </authorList>
    </citation>
    <scope>NUCLEOTIDE SEQUENCE [LARGE SCALE GENOMIC DNA]</scope>
    <source>
        <strain evidence="5 6">SJ-23</strain>
    </source>
</reference>
<comment type="function">
    <text evidence="3">Catalyzes the reversible phosphorylation of S-methyl-5'-thioadenosine (MTA) to adenine and 5-methylthioribose-1-phosphate. Involved in the breakdown of MTA, a major by-product of polyamine biosynthesis. Responsible for the first step in the methionine salvage pathway after MTA has been generated from S-adenosylmethionine. Has broad substrate specificity with 6-aminopurine nucleosides as preferred substrates.</text>
</comment>
<feature type="binding site" evidence="3">
    <location>
        <position position="176"/>
    </location>
    <ligand>
        <name>substrate</name>
    </ligand>
</feature>
<comment type="caution">
    <text evidence="5">The sequence shown here is derived from an EMBL/GenBank/DDBJ whole genome shotgun (WGS) entry which is preliminary data.</text>
</comment>
<dbReference type="OrthoDB" id="1523230at2"/>
<comment type="caution">
    <text evidence="3">Lacks conserved residue(s) required for the propagation of feature annotation.</text>
</comment>
<evidence type="ECO:0000256" key="2">
    <source>
        <dbReference type="ARBA" id="ARBA00022679"/>
    </source>
</evidence>
<dbReference type="EC" id="2.4.2.28" evidence="3"/>
<feature type="binding site" evidence="3">
    <location>
        <position position="11"/>
    </location>
    <ligand>
        <name>phosphate</name>
        <dbReference type="ChEBI" id="CHEBI:43474"/>
    </ligand>
</feature>
<protein>
    <recommendedName>
        <fullName evidence="3">S-methyl-5'-thioadenosine phosphorylase</fullName>
        <ecNumber evidence="3">2.4.2.28</ecNumber>
    </recommendedName>
    <alternativeName>
        <fullName evidence="3">5'-methylthioadenosine phosphorylase</fullName>
        <shortName evidence="3">MTA phosphorylase</shortName>
        <shortName evidence="3">MTAP</shortName>
    </alternativeName>
</protein>